<keyword evidence="2" id="KW-1185">Reference proteome</keyword>
<evidence type="ECO:0000313" key="1">
    <source>
        <dbReference type="EMBL" id="RCN56103.1"/>
    </source>
</evidence>
<accession>A0A1C2FZ38</accession>
<dbReference type="STRING" id="163359.A9R16_02445"/>
<evidence type="ECO:0000313" key="2">
    <source>
        <dbReference type="Proteomes" id="UP000253250"/>
    </source>
</evidence>
<sequence>MGLVLGAFLVTNAQAQGTSWQQSGTLLYQHISGLHWVAAGHGSKVLYDFIDPNSRPNHALFERLAPLIRRDHLTIRQILVAYMSPTSTGKAAAILQSRQPLRVLDKGETRFARATGADITPVPVQAQTLRILRQDFQALTAVEGNPWMRFAPILIYRARDGRVHVFQRRLTNARLTTIIASVDPGS</sequence>
<proteinExistence type="predicted"/>
<reference evidence="1 2" key="1">
    <citation type="submission" date="2018-02" db="EMBL/GenBank/DDBJ databases">
        <title>Insights into the biology of acidophilic members of the Acidiferrobacteraceae family derived from comparative genomic analyses.</title>
        <authorList>
            <person name="Issotta F."/>
            <person name="Thyssen C."/>
            <person name="Mena C."/>
            <person name="Moya A."/>
            <person name="Bellenberg S."/>
            <person name="Sproer C."/>
            <person name="Covarrubias P.C."/>
            <person name="Sand W."/>
            <person name="Quatrini R."/>
            <person name="Vera M."/>
        </authorList>
    </citation>
    <scope>NUCLEOTIDE SEQUENCE [LARGE SCALE GENOMIC DNA]</scope>
    <source>
        <strain evidence="2">m-1</strain>
    </source>
</reference>
<dbReference type="Gene3D" id="3.40.30.10">
    <property type="entry name" value="Glutaredoxin"/>
    <property type="match status" value="1"/>
</dbReference>
<name>A0A1C2FZ38_9GAMM</name>
<dbReference type="Proteomes" id="UP000253250">
    <property type="component" value="Unassembled WGS sequence"/>
</dbReference>
<protein>
    <submittedName>
        <fullName evidence="1">Uncharacterized protein</fullName>
    </submittedName>
</protein>
<comment type="caution">
    <text evidence="1">The sequence shown here is derived from an EMBL/GenBank/DDBJ whole genome shotgun (WGS) entry which is preliminary data.</text>
</comment>
<organism evidence="1 2">
    <name type="scientific">Acidiferrobacter thiooxydans</name>
    <dbReference type="NCBI Taxonomy" id="163359"/>
    <lineage>
        <taxon>Bacteria</taxon>
        <taxon>Pseudomonadati</taxon>
        <taxon>Pseudomonadota</taxon>
        <taxon>Gammaproteobacteria</taxon>
        <taxon>Acidiferrobacterales</taxon>
        <taxon>Acidiferrobacteraceae</taxon>
        <taxon>Acidiferrobacter</taxon>
    </lineage>
</organism>
<dbReference type="AlphaFoldDB" id="A0A1C2FZ38"/>
<dbReference type="EMBL" id="PSYR01000002">
    <property type="protein sequence ID" value="RCN56103.1"/>
    <property type="molecule type" value="Genomic_DNA"/>
</dbReference>
<gene>
    <name evidence="1" type="ORF">C4900_09555</name>
</gene>